<dbReference type="Gene3D" id="3.40.50.620">
    <property type="entry name" value="HUPs"/>
    <property type="match status" value="1"/>
</dbReference>
<dbReference type="GO" id="GO:0000270">
    <property type="term" value="P:peptidoglycan metabolic process"/>
    <property type="evidence" value="ECO:0007669"/>
    <property type="project" value="TreeGrafter"/>
</dbReference>
<accession>A0A1H9A2R7</accession>
<keyword evidence="1" id="KW-0472">Membrane</keyword>
<feature type="transmembrane region" description="Helical" evidence="1">
    <location>
        <begin position="12"/>
        <end position="31"/>
    </location>
</feature>
<feature type="transmembrane region" description="Helical" evidence="1">
    <location>
        <begin position="38"/>
        <end position="63"/>
    </location>
</feature>
<dbReference type="GO" id="GO:0005886">
    <property type="term" value="C:plasma membrane"/>
    <property type="evidence" value="ECO:0007669"/>
    <property type="project" value="TreeGrafter"/>
</dbReference>
<sequence>MFYVLSKLAWLLLDPGNFLVALLVLGLLIRLYRPLRRFGMGICVLATVCFVLLTIFPLGSWLLEPLENRVAAPVTMPERVDGIIVLGGATDNEVSLRRHQTDLNAAGERLTQTLVLARRYPEAKILLSGGTGDANGVGSDAAVMQQFMLEQGIDPARLIIENQSRNTRENAVFSQRIVQPRAGQTWLLVTSAFHMPRSLGCFRKVGWAVIPYPVDFRTPGDHSHHLVENLKTLSTAEKEWVGLAAYYTTGKIETLFPGNE</sequence>
<feature type="domain" description="DUF218" evidence="2">
    <location>
        <begin position="81"/>
        <end position="242"/>
    </location>
</feature>
<organism evidence="3 4">
    <name type="scientific">Faunimonas pinastri</name>
    <dbReference type="NCBI Taxonomy" id="1855383"/>
    <lineage>
        <taxon>Bacteria</taxon>
        <taxon>Pseudomonadati</taxon>
        <taxon>Pseudomonadota</taxon>
        <taxon>Alphaproteobacteria</taxon>
        <taxon>Hyphomicrobiales</taxon>
        <taxon>Afifellaceae</taxon>
        <taxon>Faunimonas</taxon>
    </lineage>
</organism>
<protein>
    <submittedName>
        <fullName evidence="3">Uncharacterized SAM-binding protein YcdF, DUF218 family</fullName>
    </submittedName>
</protein>
<dbReference type="PANTHER" id="PTHR30336:SF4">
    <property type="entry name" value="ENVELOPE BIOGENESIS FACTOR ELYC"/>
    <property type="match status" value="1"/>
</dbReference>
<dbReference type="Pfam" id="PF02698">
    <property type="entry name" value="DUF218"/>
    <property type="match status" value="1"/>
</dbReference>
<dbReference type="InterPro" id="IPR003848">
    <property type="entry name" value="DUF218"/>
</dbReference>
<gene>
    <name evidence="3" type="ORF">SAMN05216548_101307</name>
</gene>
<evidence type="ECO:0000256" key="1">
    <source>
        <dbReference type="SAM" id="Phobius"/>
    </source>
</evidence>
<dbReference type="InterPro" id="IPR014729">
    <property type="entry name" value="Rossmann-like_a/b/a_fold"/>
</dbReference>
<keyword evidence="4" id="KW-1185">Reference proteome</keyword>
<keyword evidence="1" id="KW-1133">Transmembrane helix</keyword>
<evidence type="ECO:0000313" key="4">
    <source>
        <dbReference type="Proteomes" id="UP000199647"/>
    </source>
</evidence>
<dbReference type="GO" id="GO:0043164">
    <property type="term" value="P:Gram-negative-bacterium-type cell wall biogenesis"/>
    <property type="evidence" value="ECO:0007669"/>
    <property type="project" value="TreeGrafter"/>
</dbReference>
<name>A0A1H9A2R7_9HYPH</name>
<reference evidence="3 4" key="1">
    <citation type="submission" date="2016-10" db="EMBL/GenBank/DDBJ databases">
        <authorList>
            <person name="de Groot N.N."/>
        </authorList>
    </citation>
    <scope>NUCLEOTIDE SEQUENCE [LARGE SCALE GENOMIC DNA]</scope>
    <source>
        <strain evidence="3 4">A52C2</strain>
    </source>
</reference>
<proteinExistence type="predicted"/>
<dbReference type="InterPro" id="IPR051599">
    <property type="entry name" value="Cell_Envelope_Assoc"/>
</dbReference>
<dbReference type="RefSeq" id="WP_092494818.1">
    <property type="nucleotide sequence ID" value="NZ_FOFG01000001.1"/>
</dbReference>
<evidence type="ECO:0000259" key="2">
    <source>
        <dbReference type="Pfam" id="PF02698"/>
    </source>
</evidence>
<dbReference type="PANTHER" id="PTHR30336">
    <property type="entry name" value="INNER MEMBRANE PROTEIN, PROBABLE PERMEASE"/>
    <property type="match status" value="1"/>
</dbReference>
<dbReference type="Proteomes" id="UP000199647">
    <property type="component" value="Unassembled WGS sequence"/>
</dbReference>
<dbReference type="OrthoDB" id="9809813at2"/>
<dbReference type="EMBL" id="FOFG01000001">
    <property type="protein sequence ID" value="SEP70793.1"/>
    <property type="molecule type" value="Genomic_DNA"/>
</dbReference>
<dbReference type="AlphaFoldDB" id="A0A1H9A2R7"/>
<keyword evidence="1" id="KW-0812">Transmembrane</keyword>
<evidence type="ECO:0000313" key="3">
    <source>
        <dbReference type="EMBL" id="SEP70793.1"/>
    </source>
</evidence>
<dbReference type="CDD" id="cd06259">
    <property type="entry name" value="YdcF-like"/>
    <property type="match status" value="1"/>
</dbReference>